<name>A0A6J4U3B7_9ACTN</name>
<feature type="compositionally biased region" description="Pro residues" evidence="1">
    <location>
        <begin position="109"/>
        <end position="132"/>
    </location>
</feature>
<sequence length="178" mass="19601">MVEPLRQLFAGESERATSAVGRPSWNIGANVGAFTLWADLRRPGSTIHADEPHPGTFELPERNVRDLSRPWSDVLHVPEYRRELEGDRYGTLILLNRQHNRLRGVGEPVPAPASAPAPEPPAAPASPFAPPPLEERAADRPPVRSEPDSLRAALRPLPRPVRAAVSRRLRRSGARPNP</sequence>
<organism evidence="2">
    <name type="scientific">uncultured Thermoleophilia bacterium</name>
    <dbReference type="NCBI Taxonomy" id="1497501"/>
    <lineage>
        <taxon>Bacteria</taxon>
        <taxon>Bacillati</taxon>
        <taxon>Actinomycetota</taxon>
        <taxon>Thermoleophilia</taxon>
        <taxon>environmental samples</taxon>
    </lineage>
</organism>
<dbReference type="EMBL" id="CADCWC010000260">
    <property type="protein sequence ID" value="CAA9539550.1"/>
    <property type="molecule type" value="Genomic_DNA"/>
</dbReference>
<protein>
    <submittedName>
        <fullName evidence="2">Uncharacterized protein</fullName>
    </submittedName>
</protein>
<dbReference type="AlphaFoldDB" id="A0A6J4U3B7"/>
<feature type="compositionally biased region" description="Basic residues" evidence="1">
    <location>
        <begin position="165"/>
        <end position="178"/>
    </location>
</feature>
<dbReference type="InterPro" id="IPR029063">
    <property type="entry name" value="SAM-dependent_MTases_sf"/>
</dbReference>
<feature type="region of interest" description="Disordered" evidence="1">
    <location>
        <begin position="103"/>
        <end position="178"/>
    </location>
</feature>
<feature type="compositionally biased region" description="Basic and acidic residues" evidence="1">
    <location>
        <begin position="133"/>
        <end position="149"/>
    </location>
</feature>
<evidence type="ECO:0000313" key="2">
    <source>
        <dbReference type="EMBL" id="CAA9539550.1"/>
    </source>
</evidence>
<reference evidence="2" key="1">
    <citation type="submission" date="2020-02" db="EMBL/GenBank/DDBJ databases">
        <authorList>
            <person name="Meier V. D."/>
        </authorList>
    </citation>
    <scope>NUCLEOTIDE SEQUENCE</scope>
    <source>
        <strain evidence="2">AVDCRST_MAG79</strain>
    </source>
</reference>
<accession>A0A6J4U3B7</accession>
<proteinExistence type="predicted"/>
<gene>
    <name evidence="2" type="ORF">AVDCRST_MAG79-1729</name>
</gene>
<dbReference type="Gene3D" id="3.40.50.150">
    <property type="entry name" value="Vaccinia Virus protein VP39"/>
    <property type="match status" value="1"/>
</dbReference>
<feature type="compositionally biased region" description="Low complexity" evidence="1">
    <location>
        <begin position="150"/>
        <end position="164"/>
    </location>
</feature>
<evidence type="ECO:0000256" key="1">
    <source>
        <dbReference type="SAM" id="MobiDB-lite"/>
    </source>
</evidence>